<evidence type="ECO:0000313" key="1">
    <source>
        <dbReference type="EMBL" id="GIX94199.1"/>
    </source>
</evidence>
<organism evidence="1 2">
    <name type="scientific">Caerostris darwini</name>
    <dbReference type="NCBI Taxonomy" id="1538125"/>
    <lineage>
        <taxon>Eukaryota</taxon>
        <taxon>Metazoa</taxon>
        <taxon>Ecdysozoa</taxon>
        <taxon>Arthropoda</taxon>
        <taxon>Chelicerata</taxon>
        <taxon>Arachnida</taxon>
        <taxon>Araneae</taxon>
        <taxon>Araneomorphae</taxon>
        <taxon>Entelegynae</taxon>
        <taxon>Araneoidea</taxon>
        <taxon>Araneidae</taxon>
        <taxon>Caerostris</taxon>
    </lineage>
</organism>
<keyword evidence="2" id="KW-1185">Reference proteome</keyword>
<dbReference type="Proteomes" id="UP001054837">
    <property type="component" value="Unassembled WGS sequence"/>
</dbReference>
<comment type="caution">
    <text evidence="1">The sequence shown here is derived from an EMBL/GenBank/DDBJ whole genome shotgun (WGS) entry which is preliminary data.</text>
</comment>
<sequence length="136" mass="16304">MSEIVIFLGLWYPFPSNYFSAPTVRNTPRIEEQQLEAEVRDPQFKYRQSTERKGPKKSHPRVCRKWSRLARTFSVLRKSIITPSTDHRKSVIRPRDHKLLELEYVLFIIILFHLYDCERMRVAGSDHHARIRFVVH</sequence>
<dbReference type="AlphaFoldDB" id="A0AAV4PE72"/>
<proteinExistence type="predicted"/>
<accession>A0AAV4PE72</accession>
<dbReference type="EMBL" id="BPLQ01002577">
    <property type="protein sequence ID" value="GIX94199.1"/>
    <property type="molecule type" value="Genomic_DNA"/>
</dbReference>
<name>A0AAV4PE72_9ARAC</name>
<reference evidence="1 2" key="1">
    <citation type="submission" date="2021-06" db="EMBL/GenBank/DDBJ databases">
        <title>Caerostris darwini draft genome.</title>
        <authorList>
            <person name="Kono N."/>
            <person name="Arakawa K."/>
        </authorList>
    </citation>
    <scope>NUCLEOTIDE SEQUENCE [LARGE SCALE GENOMIC DNA]</scope>
</reference>
<gene>
    <name evidence="1" type="ORF">CDAR_485451</name>
</gene>
<protein>
    <submittedName>
        <fullName evidence="1">Uncharacterized protein</fullName>
    </submittedName>
</protein>
<evidence type="ECO:0000313" key="2">
    <source>
        <dbReference type="Proteomes" id="UP001054837"/>
    </source>
</evidence>